<dbReference type="OrthoDB" id="10556624at2759"/>
<dbReference type="SUPFAM" id="SSF74924">
    <property type="entry name" value="Cap-Gly domain"/>
    <property type="match status" value="1"/>
</dbReference>
<feature type="compositionally biased region" description="Basic and acidic residues" evidence="1">
    <location>
        <begin position="574"/>
        <end position="593"/>
    </location>
</feature>
<keyword evidence="3" id="KW-1185">Reference proteome</keyword>
<evidence type="ECO:0000313" key="2">
    <source>
        <dbReference type="EMBL" id="OLP93303.1"/>
    </source>
</evidence>
<sequence length="1102" mass="125382">MVQEVSYFTAKPQHGLFVRLGKAEPILDSAAAVKRQSTLPTLENSAGTVRFVGQTEFAEGDWKPGSVFEVTGRLDIWVLRRNCLIQMPTFTYDRVKSEAITAIVAPSGMKAQPNEEARRRLDLVVYDATAHGGMAAVWQAVFFHTLSARPRIGVELDQFERQIAFCQASGPLVPLPTLAEAPEPVEENASKNDGTVMEEILAKPPPAPSGDIFSALESTQEVATRSHITKDMEDQFEEELMVFEARQLPETKMSAMVDDTVMEAMDLSATFRDIANSATKEWADLGDEARAAFRSRGNLPRSTQAPKKFHPEPFSSAVYSMESKAAGMESREVYTVLWHVDWGQVKGEAFSNEDDAETKFDELDGGAYAAMLVDKAYNEINYYGTRGKVQAEMEEYWKRHFKGSKALDQIKKKNQPKESSAVDVEVKDHALDESLAELRKDHWVSEEEHADPVVFRWELDETRTKIEKCLCGDLFLPSPEKDKIGFLDLALERFDTVALKRDRTEGHVISVDKESRLCKVVFPERDGSARVGKGKGKDEEEEELWALEELFDQAREQLQDLRTRMERAKKRRDARAQEEEQLAEARRRSREEVPGQSSFGAFSSSSRGPLEREREPKAGPRKKEEKKKEEVKKEEVPRSLSEAPWRRGSRHRESPKPAVPAPKTPPKTPPKTKAKPVEPRTPPPKAGTPARTPRVQPPPTTKKEKEEESQEEENRRLLATAAAKWKAGAGKPTMLPRPKLLRSPVSWAGMRFRDRVAHHDAIRGKSPRGTVGEALLVKQGEACSTCKDRRTRFRKDAGRLLKKRMKEYRAAAAKAAGSHYARKVFERENLVRADRPNKDELRIPRVKKTEGKEEEKKEEEESDKEQVSVEPEDNEEETDFDEDPPDEGEEKEAKEKKEEKKEPRRAKSEEREETPREAREAIAITGSTSTAMQRMLAQGLAETNRVNLTVVGKKLEIRRNRLKTEMLTDKEAEDLEKEIEAFEAEQEKLLEERERLQAQRTTVVREEPKDRRDQGVHDSRYRRAVAGGTSHWKAWKEEKGRRRAQEHRRSGVGERARERIKADKRWHARHDRKLKDSDFVDNQQEDADIDTELIDAEGLSPG</sequence>
<feature type="compositionally biased region" description="Basic and acidic residues" evidence="1">
    <location>
        <begin position="999"/>
        <end position="1021"/>
    </location>
</feature>
<comment type="caution">
    <text evidence="2">The sequence shown here is derived from an EMBL/GenBank/DDBJ whole genome shotgun (WGS) entry which is preliminary data.</text>
</comment>
<accession>A0A1Q9DDK2</accession>
<feature type="compositionally biased region" description="Basic and acidic residues" evidence="1">
    <location>
        <begin position="823"/>
        <end position="855"/>
    </location>
</feature>
<name>A0A1Q9DDK2_SYMMI</name>
<feature type="compositionally biased region" description="Basic and acidic residues" evidence="1">
    <location>
        <begin position="1047"/>
        <end position="1065"/>
    </location>
</feature>
<organism evidence="2 3">
    <name type="scientific">Symbiodinium microadriaticum</name>
    <name type="common">Dinoflagellate</name>
    <name type="synonym">Zooxanthella microadriatica</name>
    <dbReference type="NCBI Taxonomy" id="2951"/>
    <lineage>
        <taxon>Eukaryota</taxon>
        <taxon>Sar</taxon>
        <taxon>Alveolata</taxon>
        <taxon>Dinophyceae</taxon>
        <taxon>Suessiales</taxon>
        <taxon>Symbiodiniaceae</taxon>
        <taxon>Symbiodinium</taxon>
    </lineage>
</organism>
<dbReference type="InterPro" id="IPR036859">
    <property type="entry name" value="CAP-Gly_dom_sf"/>
</dbReference>
<dbReference type="EMBL" id="LSRX01000587">
    <property type="protein sequence ID" value="OLP93303.1"/>
    <property type="molecule type" value="Genomic_DNA"/>
</dbReference>
<feature type="region of interest" description="Disordered" evidence="1">
    <location>
        <begin position="999"/>
        <end position="1102"/>
    </location>
</feature>
<proteinExistence type="predicted"/>
<feature type="compositionally biased region" description="Acidic residues" evidence="1">
    <location>
        <begin position="870"/>
        <end position="890"/>
    </location>
</feature>
<feature type="compositionally biased region" description="Basic and acidic residues" evidence="1">
    <location>
        <begin position="609"/>
        <end position="637"/>
    </location>
</feature>
<feature type="compositionally biased region" description="Low complexity" evidence="1">
    <location>
        <begin position="597"/>
        <end position="606"/>
    </location>
</feature>
<feature type="compositionally biased region" description="Pro residues" evidence="1">
    <location>
        <begin position="657"/>
        <end position="669"/>
    </location>
</feature>
<evidence type="ECO:0000256" key="1">
    <source>
        <dbReference type="SAM" id="MobiDB-lite"/>
    </source>
</evidence>
<dbReference type="AlphaFoldDB" id="A0A1Q9DDK2"/>
<feature type="region of interest" description="Disordered" evidence="1">
    <location>
        <begin position="568"/>
        <end position="719"/>
    </location>
</feature>
<evidence type="ECO:0000313" key="3">
    <source>
        <dbReference type="Proteomes" id="UP000186817"/>
    </source>
</evidence>
<gene>
    <name evidence="2" type="ORF">AK812_SmicGene24805</name>
</gene>
<feature type="region of interest" description="Disordered" evidence="1">
    <location>
        <begin position="814"/>
        <end position="930"/>
    </location>
</feature>
<feature type="compositionally biased region" description="Basic and acidic residues" evidence="1">
    <location>
        <begin position="891"/>
        <end position="920"/>
    </location>
</feature>
<reference evidence="2 3" key="1">
    <citation type="submission" date="2016-02" db="EMBL/GenBank/DDBJ databases">
        <title>Genome analysis of coral dinoflagellate symbionts highlights evolutionary adaptations to a symbiotic lifestyle.</title>
        <authorList>
            <person name="Aranda M."/>
            <person name="Li Y."/>
            <person name="Liew Y.J."/>
            <person name="Baumgarten S."/>
            <person name="Simakov O."/>
            <person name="Wilson M."/>
            <person name="Piel J."/>
            <person name="Ashoor H."/>
            <person name="Bougouffa S."/>
            <person name="Bajic V.B."/>
            <person name="Ryu T."/>
            <person name="Ravasi T."/>
            <person name="Bayer T."/>
            <person name="Micklem G."/>
            <person name="Kim H."/>
            <person name="Bhak J."/>
            <person name="Lajeunesse T.C."/>
            <person name="Voolstra C.R."/>
        </authorList>
    </citation>
    <scope>NUCLEOTIDE SEQUENCE [LARGE SCALE GENOMIC DNA]</scope>
    <source>
        <strain evidence="2 3">CCMP2467</strain>
    </source>
</reference>
<feature type="compositionally biased region" description="Acidic residues" evidence="1">
    <location>
        <begin position="1083"/>
        <end position="1095"/>
    </location>
</feature>
<dbReference type="Proteomes" id="UP000186817">
    <property type="component" value="Unassembled WGS sequence"/>
</dbReference>
<protein>
    <submittedName>
        <fullName evidence="2">Uncharacterized protein</fullName>
    </submittedName>
</protein>
<feature type="compositionally biased region" description="Basic and acidic residues" evidence="1">
    <location>
        <begin position="701"/>
        <end position="716"/>
    </location>
</feature>